<evidence type="ECO:0000256" key="4">
    <source>
        <dbReference type="ARBA" id="ARBA00022964"/>
    </source>
</evidence>
<evidence type="ECO:0000256" key="1">
    <source>
        <dbReference type="ARBA" id="ARBA00001954"/>
    </source>
</evidence>
<accession>A0ABT6RXI3</accession>
<keyword evidence="3" id="KW-0479">Metal-binding</keyword>
<comment type="caution">
    <text evidence="8">The sequence shown here is derived from an EMBL/GenBank/DDBJ whole genome shotgun (WGS) entry which is preliminary data.</text>
</comment>
<evidence type="ECO:0000313" key="9">
    <source>
        <dbReference type="Proteomes" id="UP001224661"/>
    </source>
</evidence>
<dbReference type="EMBL" id="JASCIR010000024">
    <property type="protein sequence ID" value="MDI3389148.1"/>
    <property type="molecule type" value="Genomic_DNA"/>
</dbReference>
<keyword evidence="6" id="KW-0408">Iron</keyword>
<dbReference type="GO" id="GO:0051213">
    <property type="term" value="F:dioxygenase activity"/>
    <property type="evidence" value="ECO:0007669"/>
    <property type="project" value="UniProtKB-KW"/>
</dbReference>
<evidence type="ECO:0000313" key="8">
    <source>
        <dbReference type="EMBL" id="MDI3389148.1"/>
    </source>
</evidence>
<proteinExistence type="inferred from homology"/>
<sequence>MEEAMALEITPLTGAIGAAVEGVRLREGLDDATLATLREAFLQYSTLVFRGQGLEPPAHATFARHWGEPVVTAMLNPLPDALGVVQITDVKKETTATEAWHYDATFEAAPPKISILSAVTIPVGGDTLWSNQYLAFERLSPDLRRVLETLRVRFRGIRLGRMMGIPEEEQPEAVHPLVRTHPETGRKALYVGHLENSCIEGWTREESDPLMNFLYTQSVTPDNVYRHSWQPGDLVMWDNRCTMHYAVHDYGDQPRALNRITLHGTVPV</sequence>
<keyword evidence="5" id="KW-0560">Oxidoreductase</keyword>
<dbReference type="Pfam" id="PF02668">
    <property type="entry name" value="TauD"/>
    <property type="match status" value="1"/>
</dbReference>
<keyword evidence="4 8" id="KW-0223">Dioxygenase</keyword>
<protein>
    <submittedName>
        <fullName evidence="8">TauD/TfdA family dioxygenase</fullName>
    </submittedName>
</protein>
<name>A0ABT6RXI3_9ACTN</name>
<dbReference type="Proteomes" id="UP001224661">
    <property type="component" value="Unassembled WGS sequence"/>
</dbReference>
<comment type="similarity">
    <text evidence="2">Belongs to the TfdA dioxygenase family.</text>
</comment>
<evidence type="ECO:0000256" key="5">
    <source>
        <dbReference type="ARBA" id="ARBA00023002"/>
    </source>
</evidence>
<evidence type="ECO:0000259" key="7">
    <source>
        <dbReference type="Pfam" id="PF02668"/>
    </source>
</evidence>
<evidence type="ECO:0000256" key="6">
    <source>
        <dbReference type="ARBA" id="ARBA00023004"/>
    </source>
</evidence>
<dbReference type="SUPFAM" id="SSF51197">
    <property type="entry name" value="Clavaminate synthase-like"/>
    <property type="match status" value="1"/>
</dbReference>
<keyword evidence="9" id="KW-1185">Reference proteome</keyword>
<reference evidence="8 9" key="1">
    <citation type="submission" date="2023-05" db="EMBL/GenBank/DDBJ databases">
        <title>Draft genome sequence of Streptomyces sp. B-S-A8 isolated from a cave soil in Thailand.</title>
        <authorList>
            <person name="Chamroensaksri N."/>
            <person name="Muangham S."/>
        </authorList>
    </citation>
    <scope>NUCLEOTIDE SEQUENCE [LARGE SCALE GENOMIC DNA]</scope>
    <source>
        <strain evidence="8 9">B-S-A8</strain>
    </source>
</reference>
<dbReference type="RefSeq" id="WP_282515605.1">
    <property type="nucleotide sequence ID" value="NZ_JASCIR010000024.1"/>
</dbReference>
<dbReference type="InterPro" id="IPR042098">
    <property type="entry name" value="TauD-like_sf"/>
</dbReference>
<organism evidence="8 9">
    <name type="scientific">Streptomyces solicavernae</name>
    <dbReference type="NCBI Taxonomy" id="3043614"/>
    <lineage>
        <taxon>Bacteria</taxon>
        <taxon>Bacillati</taxon>
        <taxon>Actinomycetota</taxon>
        <taxon>Actinomycetes</taxon>
        <taxon>Kitasatosporales</taxon>
        <taxon>Streptomycetaceae</taxon>
        <taxon>Streptomyces</taxon>
    </lineage>
</organism>
<comment type="cofactor">
    <cofactor evidence="1">
        <name>Fe(2+)</name>
        <dbReference type="ChEBI" id="CHEBI:29033"/>
    </cofactor>
</comment>
<feature type="domain" description="TauD/TfdA-like" evidence="7">
    <location>
        <begin position="8"/>
        <end position="261"/>
    </location>
</feature>
<evidence type="ECO:0000256" key="2">
    <source>
        <dbReference type="ARBA" id="ARBA00005896"/>
    </source>
</evidence>
<dbReference type="InterPro" id="IPR051323">
    <property type="entry name" value="AtsK-like"/>
</dbReference>
<dbReference type="Gene3D" id="3.60.130.10">
    <property type="entry name" value="Clavaminate synthase-like"/>
    <property type="match status" value="1"/>
</dbReference>
<gene>
    <name evidence="8" type="ORF">QIS99_23550</name>
</gene>
<evidence type="ECO:0000256" key="3">
    <source>
        <dbReference type="ARBA" id="ARBA00022723"/>
    </source>
</evidence>
<dbReference type="PANTHER" id="PTHR30468:SF5">
    <property type="entry name" value="ALPHA-KETOGLUTARATE-DEPENDENT SULFATE ESTER DIOXYGENASE"/>
    <property type="match status" value="1"/>
</dbReference>
<dbReference type="PANTHER" id="PTHR30468">
    <property type="entry name" value="ALPHA-KETOGLUTARATE-DEPENDENT SULFONATE DIOXYGENASE"/>
    <property type="match status" value="1"/>
</dbReference>
<dbReference type="InterPro" id="IPR003819">
    <property type="entry name" value="TauD/TfdA-like"/>
</dbReference>